<sequence>MHIDQYGQIIPTDTSGRPISVDGSPYPTDEYGRYIVDSENVIQQVVPTDELGHGILLATADDGRFVNEHGHFIPTNDAGLPVNEKDEVLPKDSEGNFVYVGNYILPTDSNGQPVKVTPPTLIPESEHPKELSTMPTLFDDLFSKSEKFDKKMEILEPKELAKIEPSQSDEFGRAIWQDEQLITMSRESVSDGFSLISTDSSHQDRVLSSVVGFDGAPLPTDEYGRAVDNLRNPIIWDNEGRPVGPNGIPLRRNYKGEYVYPIIGKNGQPLPTDINMKPIYAIVGPDNQPFRKKPGSVDGSPYPTDEYGRYIVDSENVIQQVVPTDELGRVIYPVFYPDGILLATADDGRFVNEHGHFIPTNDAGLPVNEKDEVLPKDSEGNFVYVGNYILPTDSNGQPVKVQYNGKLLKSDKMGHIIGPGGQLVVVNNYGYPIDESNTVLSTTFDGIFVLPVMDRKSMVVPGVEQKKGVKRPLNIIGPNGHLLPTMEDGTVLDPFGRTVPTNNIGEPVNYRNEPLPTNSEGQAIYPKDGLDCPLPPTDRHGRPVYSVVGPD</sequence>
<evidence type="ECO:0000313" key="3">
    <source>
        <dbReference type="Proteomes" id="UP000004810"/>
    </source>
</evidence>
<gene>
    <name evidence="2" type="ORF">WUBG_14619</name>
</gene>
<name>J9DXF3_WUCBA</name>
<protein>
    <submittedName>
        <fullName evidence="2">Uncharacterized protein</fullName>
    </submittedName>
</protein>
<accession>J9DXF3</accession>
<proteinExistence type="predicted"/>
<feature type="region of interest" description="Disordered" evidence="1">
    <location>
        <begin position="1"/>
        <end position="24"/>
    </location>
</feature>
<reference evidence="3" key="1">
    <citation type="submission" date="2012-08" db="EMBL/GenBank/DDBJ databases">
        <title>The Genome Sequence of Wuchereria bancrofti.</title>
        <authorList>
            <person name="Nutman T.B."/>
            <person name="Fink D.L."/>
            <person name="Russ C."/>
            <person name="Young S."/>
            <person name="Zeng Q."/>
            <person name="Koehrsen M."/>
            <person name="Alvarado L."/>
            <person name="Berlin A."/>
            <person name="Chapman S.B."/>
            <person name="Chen Z."/>
            <person name="Freedman E."/>
            <person name="Gellesch M."/>
            <person name="Goldberg J."/>
            <person name="Griggs A."/>
            <person name="Gujja S."/>
            <person name="Heilman E.R."/>
            <person name="Heiman D."/>
            <person name="Hepburn T."/>
            <person name="Howarth C."/>
            <person name="Jen D."/>
            <person name="Larson L."/>
            <person name="Lewis B."/>
            <person name="Mehta T."/>
            <person name="Park D."/>
            <person name="Pearson M."/>
            <person name="Roberts A."/>
            <person name="Saif S."/>
            <person name="Shea T."/>
            <person name="Shenoy N."/>
            <person name="Sisk P."/>
            <person name="Stolte C."/>
            <person name="Sykes S."/>
            <person name="Walk T."/>
            <person name="White J."/>
            <person name="Yandava C."/>
            <person name="Haas B."/>
            <person name="Henn M.R."/>
            <person name="Nusbaum C."/>
            <person name="Birren B."/>
        </authorList>
    </citation>
    <scope>NUCLEOTIDE SEQUENCE [LARGE SCALE GENOMIC DNA]</scope>
    <source>
        <strain evidence="3">NA</strain>
    </source>
</reference>
<comment type="caution">
    <text evidence="2">The sequence shown here is derived from an EMBL/GenBank/DDBJ whole genome shotgun (WGS) entry which is preliminary data.</text>
</comment>
<evidence type="ECO:0000313" key="2">
    <source>
        <dbReference type="EMBL" id="EJW74471.1"/>
    </source>
</evidence>
<feature type="region of interest" description="Disordered" evidence="1">
    <location>
        <begin position="503"/>
        <end position="551"/>
    </location>
</feature>
<evidence type="ECO:0000256" key="1">
    <source>
        <dbReference type="SAM" id="MobiDB-lite"/>
    </source>
</evidence>
<dbReference type="AlphaFoldDB" id="J9DXF3"/>
<dbReference type="EMBL" id="ADBV01012173">
    <property type="protein sequence ID" value="EJW74471.1"/>
    <property type="molecule type" value="Genomic_DNA"/>
</dbReference>
<dbReference type="Proteomes" id="UP000004810">
    <property type="component" value="Unassembled WGS sequence"/>
</dbReference>
<organism evidence="2 3">
    <name type="scientific">Wuchereria bancrofti</name>
    <dbReference type="NCBI Taxonomy" id="6293"/>
    <lineage>
        <taxon>Eukaryota</taxon>
        <taxon>Metazoa</taxon>
        <taxon>Ecdysozoa</taxon>
        <taxon>Nematoda</taxon>
        <taxon>Chromadorea</taxon>
        <taxon>Rhabditida</taxon>
        <taxon>Spirurina</taxon>
        <taxon>Spiruromorpha</taxon>
        <taxon>Filarioidea</taxon>
        <taxon>Onchocercidae</taxon>
        <taxon>Wuchereria</taxon>
    </lineage>
</organism>
<feature type="non-terminal residue" evidence="2">
    <location>
        <position position="551"/>
    </location>
</feature>